<reference evidence="1" key="1">
    <citation type="submission" date="2020-05" db="EMBL/GenBank/DDBJ databases">
        <title>WGS assembly of Corymbia citriodora subspecies variegata.</title>
        <authorList>
            <person name="Barry K."/>
            <person name="Hundley H."/>
            <person name="Shu S."/>
            <person name="Jenkins J."/>
            <person name="Grimwood J."/>
            <person name="Baten A."/>
        </authorList>
    </citation>
    <scope>NUCLEOTIDE SEQUENCE</scope>
    <source>
        <strain evidence="1">CV2-018</strain>
    </source>
</reference>
<keyword evidence="2" id="KW-1185">Reference proteome</keyword>
<dbReference type="PANTHER" id="PTHR34846:SF11">
    <property type="entry name" value="4-CARBOXYMUCONOLACTONE DECARBOXYLASE FAMILY PROTEIN (AFU_ORTHOLOGUE AFUA_6G11590)"/>
    <property type="match status" value="1"/>
</dbReference>
<gene>
    <name evidence="1" type="ORF">BT93_L0348</name>
</gene>
<protein>
    <recommendedName>
        <fullName evidence="3">Carboxymuconolactone decarboxylase-like domain-containing protein</fullName>
    </recommendedName>
</protein>
<dbReference type="Gramene" id="rna-gnl|WGS:JABURB|Cocit.L0348.1">
    <property type="protein sequence ID" value="cds-KAF7845852.1"/>
    <property type="gene ID" value="gene-BT93_L0348"/>
</dbReference>
<dbReference type="AlphaFoldDB" id="A0A8T0CGK3"/>
<sequence length="195" mass="21422">MSRIPPSAPSELKGDQKKAHDEMASIADDIFGDTFVYKRDDGALVGPFAPLIHTPAMAPLFMHQAVEMGKIPGLPQKARETAILTTGSYFKAAYEIYAHEKVAVAKTELTRDQVKKITSGEKPDDLDEECSIAFDTAMELVKKPGPLSKQNWDRLNKAFGQQGALALIHFVGYYCYTCVLLNGCDVPVPDGEKKM</sequence>
<proteinExistence type="predicted"/>
<dbReference type="SUPFAM" id="SSF69118">
    <property type="entry name" value="AhpD-like"/>
    <property type="match status" value="1"/>
</dbReference>
<dbReference type="EMBL" id="MU099035">
    <property type="protein sequence ID" value="KAF7845852.1"/>
    <property type="molecule type" value="Genomic_DNA"/>
</dbReference>
<dbReference type="Proteomes" id="UP000806378">
    <property type="component" value="Unassembled WGS sequence"/>
</dbReference>
<comment type="caution">
    <text evidence="1">The sequence shown here is derived from an EMBL/GenBank/DDBJ whole genome shotgun (WGS) entry which is preliminary data.</text>
</comment>
<organism evidence="1 2">
    <name type="scientific">Corymbia citriodora subsp. variegata</name>
    <dbReference type="NCBI Taxonomy" id="360336"/>
    <lineage>
        <taxon>Eukaryota</taxon>
        <taxon>Viridiplantae</taxon>
        <taxon>Streptophyta</taxon>
        <taxon>Embryophyta</taxon>
        <taxon>Tracheophyta</taxon>
        <taxon>Spermatophyta</taxon>
        <taxon>Magnoliopsida</taxon>
        <taxon>eudicotyledons</taxon>
        <taxon>Gunneridae</taxon>
        <taxon>Pentapetalae</taxon>
        <taxon>rosids</taxon>
        <taxon>malvids</taxon>
        <taxon>Myrtales</taxon>
        <taxon>Myrtaceae</taxon>
        <taxon>Myrtoideae</taxon>
        <taxon>Eucalypteae</taxon>
        <taxon>Corymbia</taxon>
    </lineage>
</organism>
<name>A0A8T0CGK3_CORYI</name>
<dbReference type="Gene3D" id="1.20.1290.10">
    <property type="entry name" value="AhpD-like"/>
    <property type="match status" value="1"/>
</dbReference>
<evidence type="ECO:0008006" key="3">
    <source>
        <dbReference type="Google" id="ProtNLM"/>
    </source>
</evidence>
<accession>A0A8T0CGK3</accession>
<dbReference type="InterPro" id="IPR029032">
    <property type="entry name" value="AhpD-like"/>
</dbReference>
<dbReference type="PANTHER" id="PTHR34846">
    <property type="entry name" value="4-CARBOXYMUCONOLACTONE DECARBOXYLASE FAMILY PROTEIN (AFU_ORTHOLOGUE AFUA_6G11590)"/>
    <property type="match status" value="1"/>
</dbReference>
<evidence type="ECO:0000313" key="1">
    <source>
        <dbReference type="EMBL" id="KAF7845852.1"/>
    </source>
</evidence>
<dbReference type="OrthoDB" id="2567457at2759"/>
<evidence type="ECO:0000313" key="2">
    <source>
        <dbReference type="Proteomes" id="UP000806378"/>
    </source>
</evidence>